<evidence type="ECO:0000313" key="4">
    <source>
        <dbReference type="Proteomes" id="UP001169006"/>
    </source>
</evidence>
<dbReference type="InterPro" id="IPR005511">
    <property type="entry name" value="SMP-30"/>
</dbReference>
<evidence type="ECO:0000313" key="3">
    <source>
        <dbReference type="EMBL" id="MDO1581189.1"/>
    </source>
</evidence>
<comment type="caution">
    <text evidence="3">The sequence shown here is derived from an EMBL/GenBank/DDBJ whole genome shotgun (WGS) entry which is preliminary data.</text>
</comment>
<keyword evidence="4" id="KW-1185">Reference proteome</keyword>
<dbReference type="InterPro" id="IPR011042">
    <property type="entry name" value="6-blade_b-propeller_TolB-like"/>
</dbReference>
<name>A0ABT8SS38_9HYPH</name>
<accession>A0ABT8SS38</accession>
<dbReference type="Gene3D" id="2.120.10.30">
    <property type="entry name" value="TolB, C-terminal domain"/>
    <property type="match status" value="1"/>
</dbReference>
<dbReference type="PRINTS" id="PR01790">
    <property type="entry name" value="SMP30FAMILY"/>
</dbReference>
<dbReference type="PANTHER" id="PTHR10907:SF47">
    <property type="entry name" value="REGUCALCIN"/>
    <property type="match status" value="1"/>
</dbReference>
<evidence type="ECO:0000259" key="2">
    <source>
        <dbReference type="Pfam" id="PF08450"/>
    </source>
</evidence>
<evidence type="ECO:0000256" key="1">
    <source>
        <dbReference type="ARBA" id="ARBA00008853"/>
    </source>
</evidence>
<dbReference type="EMBL" id="JAUKWQ010000001">
    <property type="protein sequence ID" value="MDO1581189.1"/>
    <property type="molecule type" value="Genomic_DNA"/>
</dbReference>
<reference evidence="3" key="2">
    <citation type="submission" date="2023-07" db="EMBL/GenBank/DDBJ databases">
        <authorList>
            <person name="Sun H."/>
        </authorList>
    </citation>
    <scope>NUCLEOTIDE SEQUENCE</scope>
    <source>
        <strain evidence="3">05753</strain>
    </source>
</reference>
<gene>
    <name evidence="3" type="ORF">Q2T52_03690</name>
</gene>
<dbReference type="PANTHER" id="PTHR10907">
    <property type="entry name" value="REGUCALCIN"/>
    <property type="match status" value="1"/>
</dbReference>
<dbReference type="SUPFAM" id="SSF63829">
    <property type="entry name" value="Calcium-dependent phosphotriesterase"/>
    <property type="match status" value="1"/>
</dbReference>
<organism evidence="3 4">
    <name type="scientific">Rhizobium oryzicola</name>
    <dbReference type="NCBI Taxonomy" id="1232668"/>
    <lineage>
        <taxon>Bacteria</taxon>
        <taxon>Pseudomonadati</taxon>
        <taxon>Pseudomonadota</taxon>
        <taxon>Alphaproteobacteria</taxon>
        <taxon>Hyphomicrobiales</taxon>
        <taxon>Rhizobiaceae</taxon>
        <taxon>Rhizobium/Agrobacterium group</taxon>
        <taxon>Rhizobium</taxon>
    </lineage>
</organism>
<dbReference type="InterPro" id="IPR013658">
    <property type="entry name" value="SGL"/>
</dbReference>
<feature type="domain" description="SMP-30/Gluconolactonase/LRE-like region" evidence="2">
    <location>
        <begin position="19"/>
        <end position="260"/>
    </location>
</feature>
<dbReference type="Pfam" id="PF08450">
    <property type="entry name" value="SGL"/>
    <property type="match status" value="1"/>
</dbReference>
<comment type="similarity">
    <text evidence="1">Belongs to the SMP-30/CGR1 family.</text>
</comment>
<dbReference type="RefSeq" id="WP_302075315.1">
    <property type="nucleotide sequence ID" value="NZ_JAUKWQ010000001.1"/>
</dbReference>
<dbReference type="Proteomes" id="UP001169006">
    <property type="component" value="Unassembled WGS sequence"/>
</dbReference>
<protein>
    <submittedName>
        <fullName evidence="3">SMP-30/gluconolactonase/LRE family protein</fullName>
    </submittedName>
</protein>
<sequence>MTHPHPFQGKILSSRSCELGEGPTYDPHTDTAWWFNILGRELHELNVATGELKVHDLPFLASVLARIDADRQLLATDQGLFIRNTADGSFEPYVKLEADKPGNRSNDGRVHPSGSLWIGTMGRKAEDGAGSIYHVTKGKVTRLFGGISIPNSICFSPDGGIGYYVDTRVNRIMRVSLDATTGLPTGEASVFIDNSGQPGGSDGSVCDAEGNVWNARWGASAVDCYSPEGKHLARYNLPTKRTSCPAFFGKNADRLFVTTAWEGADEAERAADPQCGFTFDLGISVKGRFEPAYLL</sequence>
<reference evidence="3" key="1">
    <citation type="journal article" date="2015" name="Int. J. Syst. Evol. Microbiol.">
        <title>Rhizobium oryzicola sp. nov., potential plant-growth-promoting endophytic bacteria isolated from rice roots.</title>
        <authorList>
            <person name="Zhang X.X."/>
            <person name="Gao J.S."/>
            <person name="Cao Y.H."/>
            <person name="Sheirdil R.A."/>
            <person name="Wang X.C."/>
            <person name="Zhang L."/>
        </authorList>
    </citation>
    <scope>NUCLEOTIDE SEQUENCE</scope>
    <source>
        <strain evidence="3">05753</strain>
    </source>
</reference>
<proteinExistence type="inferred from homology"/>